<dbReference type="AlphaFoldDB" id="A0A848EXB5"/>
<reference evidence="1 2" key="1">
    <citation type="submission" date="2020-04" db="EMBL/GenBank/DDBJ databases">
        <authorList>
            <person name="Hitch T.C.A."/>
            <person name="Wylensek D."/>
            <person name="Clavel T."/>
        </authorList>
    </citation>
    <scope>NUCLEOTIDE SEQUENCE [LARGE SCALE GENOMIC DNA]</scope>
    <source>
        <strain evidence="1 2">WCA-386-APC-2A</strain>
    </source>
</reference>
<protein>
    <submittedName>
        <fullName evidence="1">Uncharacterized protein</fullName>
    </submittedName>
</protein>
<comment type="caution">
    <text evidence="1">The sequence shown here is derived from an EMBL/GenBank/DDBJ whole genome shotgun (WGS) entry which is preliminary data.</text>
</comment>
<evidence type="ECO:0000313" key="2">
    <source>
        <dbReference type="Proteomes" id="UP000536773"/>
    </source>
</evidence>
<gene>
    <name evidence="1" type="ORF">HG933_12215</name>
</gene>
<proteinExistence type="predicted"/>
<organism evidence="1 2">
    <name type="scientific">Megasphaera elsdenii</name>
    <dbReference type="NCBI Taxonomy" id="907"/>
    <lineage>
        <taxon>Bacteria</taxon>
        <taxon>Bacillati</taxon>
        <taxon>Bacillota</taxon>
        <taxon>Negativicutes</taxon>
        <taxon>Veillonellales</taxon>
        <taxon>Veillonellaceae</taxon>
        <taxon>Megasphaera</taxon>
    </lineage>
</organism>
<name>A0A848EXB5_MEGEL</name>
<sequence length="68" mass="8246">MSQELEQWLLEEWREGYKEGFKKGLKKGEDRVAALWKRMKVDGRLQDFYDALDDKTAREKLYKEYGIE</sequence>
<dbReference type="RefSeq" id="WP_169014108.1">
    <property type="nucleotide sequence ID" value="NZ_JABBJH010000052.1"/>
</dbReference>
<accession>A0A848EXB5</accession>
<dbReference type="EMBL" id="JABBJH010000052">
    <property type="protein sequence ID" value="NMK40110.1"/>
    <property type="molecule type" value="Genomic_DNA"/>
</dbReference>
<dbReference type="Proteomes" id="UP000536773">
    <property type="component" value="Unassembled WGS sequence"/>
</dbReference>
<evidence type="ECO:0000313" key="1">
    <source>
        <dbReference type="EMBL" id="NMK40110.1"/>
    </source>
</evidence>